<protein>
    <submittedName>
        <fullName evidence="2">Uncharacterized protein</fullName>
    </submittedName>
</protein>
<accession>A0A2K5R802</accession>
<feature type="transmembrane region" description="Helical" evidence="1">
    <location>
        <begin position="20"/>
        <end position="38"/>
    </location>
</feature>
<keyword evidence="1" id="KW-1133">Transmembrane helix</keyword>
<dbReference type="AlphaFoldDB" id="A0A2K5R802"/>
<dbReference type="OMA" id="AWGQSGF"/>
<organism evidence="2 3">
    <name type="scientific">Cebus imitator</name>
    <name type="common">Panamanian white-faced capuchin</name>
    <name type="synonym">Cebus capucinus imitator</name>
    <dbReference type="NCBI Taxonomy" id="2715852"/>
    <lineage>
        <taxon>Eukaryota</taxon>
        <taxon>Metazoa</taxon>
        <taxon>Chordata</taxon>
        <taxon>Craniata</taxon>
        <taxon>Vertebrata</taxon>
        <taxon>Euteleostomi</taxon>
        <taxon>Mammalia</taxon>
        <taxon>Eutheria</taxon>
        <taxon>Euarchontoglires</taxon>
        <taxon>Primates</taxon>
        <taxon>Haplorrhini</taxon>
        <taxon>Platyrrhini</taxon>
        <taxon>Cebidae</taxon>
        <taxon>Cebinae</taxon>
        <taxon>Cebus</taxon>
    </lineage>
</organism>
<reference evidence="2" key="2">
    <citation type="submission" date="2025-09" db="UniProtKB">
        <authorList>
            <consortium name="Ensembl"/>
        </authorList>
    </citation>
    <scope>IDENTIFICATION</scope>
</reference>
<evidence type="ECO:0000313" key="3">
    <source>
        <dbReference type="Proteomes" id="UP000233040"/>
    </source>
</evidence>
<reference evidence="2" key="1">
    <citation type="submission" date="2025-08" db="UniProtKB">
        <authorList>
            <consortium name="Ensembl"/>
        </authorList>
    </citation>
    <scope>IDENTIFICATION</scope>
</reference>
<proteinExistence type="predicted"/>
<dbReference type="Proteomes" id="UP000233040">
    <property type="component" value="Unassembled WGS sequence"/>
</dbReference>
<keyword evidence="1" id="KW-0812">Transmembrane</keyword>
<sequence>RVSLNARPLHTTVSFGAGNVIGQLIYLLTWSLFTAWFRPPTLLQARGRLPRGPHLAQLLCEMKIRSHRREGPAWGSLASLRGLHLAPSSLSPAACRWVRG</sequence>
<keyword evidence="1" id="KW-0472">Membrane</keyword>
<evidence type="ECO:0000313" key="2">
    <source>
        <dbReference type="Ensembl" id="ENSCCAP00000024282.1"/>
    </source>
</evidence>
<dbReference type="Ensembl" id="ENSCCAT00000041794.1">
    <property type="protein sequence ID" value="ENSCCAP00000024282.1"/>
    <property type="gene ID" value="ENSCCAG00000029923.1"/>
</dbReference>
<name>A0A2K5R802_CEBIM</name>
<evidence type="ECO:0000256" key="1">
    <source>
        <dbReference type="SAM" id="Phobius"/>
    </source>
</evidence>
<keyword evidence="3" id="KW-1185">Reference proteome</keyword>